<proteinExistence type="predicted"/>
<dbReference type="EMBL" id="JACHGB010000003">
    <property type="protein sequence ID" value="MBB5271532.1"/>
    <property type="molecule type" value="Genomic_DNA"/>
</dbReference>
<accession>A0A7W8HG87</accession>
<protein>
    <submittedName>
        <fullName evidence="1">Uncharacterized protein</fullName>
    </submittedName>
</protein>
<reference evidence="1 2" key="1">
    <citation type="submission" date="2020-08" db="EMBL/GenBank/DDBJ databases">
        <title>Genomic Encyclopedia of Type Strains, Phase IV (KMG-IV): sequencing the most valuable type-strain genomes for metagenomic binning, comparative biology and taxonomic classification.</title>
        <authorList>
            <person name="Goeker M."/>
        </authorList>
    </citation>
    <scope>NUCLEOTIDE SEQUENCE [LARGE SCALE GENOMIC DNA]</scope>
    <source>
        <strain evidence="1 2">DSM 29781</strain>
    </source>
</reference>
<name>A0A7W8HG87_9BURK</name>
<dbReference type="Proteomes" id="UP000532440">
    <property type="component" value="Unassembled WGS sequence"/>
</dbReference>
<keyword evidence="2" id="KW-1185">Reference proteome</keyword>
<evidence type="ECO:0000313" key="2">
    <source>
        <dbReference type="Proteomes" id="UP000532440"/>
    </source>
</evidence>
<organism evidence="1 2">
    <name type="scientific">Quisquiliibacterium transsilvanicum</name>
    <dbReference type="NCBI Taxonomy" id="1549638"/>
    <lineage>
        <taxon>Bacteria</taxon>
        <taxon>Pseudomonadati</taxon>
        <taxon>Pseudomonadota</taxon>
        <taxon>Betaproteobacteria</taxon>
        <taxon>Burkholderiales</taxon>
        <taxon>Burkholderiaceae</taxon>
        <taxon>Quisquiliibacterium</taxon>
    </lineage>
</organism>
<comment type="caution">
    <text evidence="1">The sequence shown here is derived from an EMBL/GenBank/DDBJ whole genome shotgun (WGS) entry which is preliminary data.</text>
</comment>
<sequence length="68" mass="7368">MYCALCGRPMEQAAVLIGTMPVGPKCAQRAGLMPLAQRKSGLVFPVLRRKVVKPQQPQTLDMFPEAAA</sequence>
<dbReference type="AlphaFoldDB" id="A0A7W8HG87"/>
<gene>
    <name evidence="1" type="ORF">HNQ70_001542</name>
</gene>
<evidence type="ECO:0000313" key="1">
    <source>
        <dbReference type="EMBL" id="MBB5271532.1"/>
    </source>
</evidence>
<dbReference type="RefSeq" id="WP_183965987.1">
    <property type="nucleotide sequence ID" value="NZ_BAABEW010000001.1"/>
</dbReference>